<proteinExistence type="inferred from homology"/>
<dbReference type="RefSeq" id="WP_220196176.1">
    <property type="nucleotide sequence ID" value="NZ_BNJF01000002.1"/>
</dbReference>
<keyword evidence="3" id="KW-0732">Signal</keyword>
<keyword evidence="2" id="KW-0813">Transport</keyword>
<protein>
    <submittedName>
        <fullName evidence="4">Sugar ABC transporter substrate-binding protein</fullName>
    </submittedName>
</protein>
<keyword evidence="5" id="KW-1185">Reference proteome</keyword>
<comment type="similarity">
    <text evidence="1">Belongs to the bacterial solute-binding protein 1 family.</text>
</comment>
<evidence type="ECO:0000313" key="4">
    <source>
        <dbReference type="EMBL" id="GHO46825.1"/>
    </source>
</evidence>
<dbReference type="GO" id="GO:0015768">
    <property type="term" value="P:maltose transport"/>
    <property type="evidence" value="ECO:0007669"/>
    <property type="project" value="TreeGrafter"/>
</dbReference>
<dbReference type="CDD" id="cd14748">
    <property type="entry name" value="PBP2_UgpB"/>
    <property type="match status" value="1"/>
</dbReference>
<evidence type="ECO:0000313" key="5">
    <source>
        <dbReference type="Proteomes" id="UP000612362"/>
    </source>
</evidence>
<organism evidence="4 5">
    <name type="scientific">Ktedonospora formicarum</name>
    <dbReference type="NCBI Taxonomy" id="2778364"/>
    <lineage>
        <taxon>Bacteria</taxon>
        <taxon>Bacillati</taxon>
        <taxon>Chloroflexota</taxon>
        <taxon>Ktedonobacteria</taxon>
        <taxon>Ktedonobacterales</taxon>
        <taxon>Ktedonobacteraceae</taxon>
        <taxon>Ktedonospora</taxon>
    </lineage>
</organism>
<dbReference type="PANTHER" id="PTHR30061:SF50">
    <property type="entry name" value="MALTOSE_MALTODEXTRIN-BINDING PERIPLASMIC PROTEIN"/>
    <property type="match status" value="1"/>
</dbReference>
<sequence>MNALRRFSGLHILLILIFLLPFLLAFYRPGTQERTHQITFWTTYTDDIGIPAQEAVIAAFEKANPDIQVKMVPIPGGDSDLSSLLTAVRGGTGPDVYFLPRFTTPQYAAMGLLENLGPQMAREKIDLSKEFIPSAWSETQYKGQTYSLPIESDARALYYNKSMLRQAGVDPDVLDPSHGPISIDTLKSIALKVNHTDARGAYDRVGFIPWLNEGWHTTWAIAYGAKFFDANSCQVTPTDPGLEKAYQLFYDWNEVMPQNKLNTFTSSYIQKNGPPSQDPFYTEHLAMTISGDWTLEQIKKYAPKMDYGVTYLPSTYEGEQPYTWSGGYSLTIPTGAKHADDAYRFMRFMTGPEGQRIYVKDTGHLPTWKSLLNEQSLFTPEHNFFVKLLPYSHGRVPIPVSSSYWDELTTAQEKVTLHAATPQQALQTVYQHLQPQMQPYCV</sequence>
<dbReference type="Pfam" id="PF01547">
    <property type="entry name" value="SBP_bac_1"/>
    <property type="match status" value="1"/>
</dbReference>
<dbReference type="AlphaFoldDB" id="A0A8J3MT59"/>
<dbReference type="PANTHER" id="PTHR30061">
    <property type="entry name" value="MALTOSE-BINDING PERIPLASMIC PROTEIN"/>
    <property type="match status" value="1"/>
</dbReference>
<dbReference type="SUPFAM" id="SSF53850">
    <property type="entry name" value="Periplasmic binding protein-like II"/>
    <property type="match status" value="1"/>
</dbReference>
<comment type="caution">
    <text evidence="4">The sequence shown here is derived from an EMBL/GenBank/DDBJ whole genome shotgun (WGS) entry which is preliminary data.</text>
</comment>
<name>A0A8J3MT59_9CHLR</name>
<accession>A0A8J3MT59</accession>
<gene>
    <name evidence="4" type="ORF">KSX_49880</name>
</gene>
<dbReference type="GO" id="GO:0042956">
    <property type="term" value="P:maltodextrin transmembrane transport"/>
    <property type="evidence" value="ECO:0007669"/>
    <property type="project" value="TreeGrafter"/>
</dbReference>
<evidence type="ECO:0000256" key="2">
    <source>
        <dbReference type="ARBA" id="ARBA00022448"/>
    </source>
</evidence>
<evidence type="ECO:0000256" key="3">
    <source>
        <dbReference type="ARBA" id="ARBA00022729"/>
    </source>
</evidence>
<dbReference type="GO" id="GO:1901982">
    <property type="term" value="F:maltose binding"/>
    <property type="evidence" value="ECO:0007669"/>
    <property type="project" value="TreeGrafter"/>
</dbReference>
<evidence type="ECO:0000256" key="1">
    <source>
        <dbReference type="ARBA" id="ARBA00008520"/>
    </source>
</evidence>
<dbReference type="InterPro" id="IPR006059">
    <property type="entry name" value="SBP"/>
</dbReference>
<dbReference type="EMBL" id="BNJF01000002">
    <property type="protein sequence ID" value="GHO46825.1"/>
    <property type="molecule type" value="Genomic_DNA"/>
</dbReference>
<reference evidence="4" key="1">
    <citation type="submission" date="2020-10" db="EMBL/GenBank/DDBJ databases">
        <title>Taxonomic study of unclassified bacteria belonging to the class Ktedonobacteria.</title>
        <authorList>
            <person name="Yabe S."/>
            <person name="Wang C.M."/>
            <person name="Zheng Y."/>
            <person name="Sakai Y."/>
            <person name="Cavaletti L."/>
            <person name="Monciardini P."/>
            <person name="Donadio S."/>
        </authorList>
    </citation>
    <scope>NUCLEOTIDE SEQUENCE</scope>
    <source>
        <strain evidence="4">SOSP1-1</strain>
    </source>
</reference>
<dbReference type="Gene3D" id="3.40.190.10">
    <property type="entry name" value="Periplasmic binding protein-like II"/>
    <property type="match status" value="2"/>
</dbReference>
<dbReference type="GO" id="GO:0055052">
    <property type="term" value="C:ATP-binding cassette (ABC) transporter complex, substrate-binding subunit-containing"/>
    <property type="evidence" value="ECO:0007669"/>
    <property type="project" value="TreeGrafter"/>
</dbReference>
<dbReference type="Proteomes" id="UP000612362">
    <property type="component" value="Unassembled WGS sequence"/>
</dbReference>